<keyword evidence="1" id="KW-0732">Signal</keyword>
<dbReference type="EMBL" id="MUBJ01000036">
    <property type="protein sequence ID" value="OTA14341.1"/>
    <property type="molecule type" value="Genomic_DNA"/>
</dbReference>
<comment type="caution">
    <text evidence="2">The sequence shown here is derived from an EMBL/GenBank/DDBJ whole genome shotgun (WGS) entry which is preliminary data.</text>
</comment>
<accession>A0A1Y2SA13</accession>
<proteinExistence type="predicted"/>
<evidence type="ECO:0000256" key="1">
    <source>
        <dbReference type="SAM" id="SignalP"/>
    </source>
</evidence>
<evidence type="ECO:0000313" key="2">
    <source>
        <dbReference type="EMBL" id="OTA14341.1"/>
    </source>
</evidence>
<feature type="chain" id="PRO_5012689007" evidence="1">
    <location>
        <begin position="25"/>
        <end position="96"/>
    </location>
</feature>
<dbReference type="AlphaFoldDB" id="A0A1Y2SA13"/>
<dbReference type="RefSeq" id="WP_086110667.1">
    <property type="nucleotide sequence ID" value="NZ_CAWNGD010000080.1"/>
</dbReference>
<evidence type="ECO:0000313" key="3">
    <source>
        <dbReference type="Proteomes" id="UP000194350"/>
    </source>
</evidence>
<protein>
    <submittedName>
        <fullName evidence="2">Uncharacterized protein</fullName>
    </submittedName>
</protein>
<name>A0A1Y2SA13_9GAMM</name>
<sequence>MFKKLLTVGALAASISLTIGTASAQVQPKCPDQKVHQAGNEYIRQVVNPYNNFANVFTRYEPDVGKNIKWYFQGPSFSCTYNGTLAFVAQYRGVAS</sequence>
<gene>
    <name evidence="2" type="ORF">Xvie_03802</name>
</gene>
<feature type="signal peptide" evidence="1">
    <location>
        <begin position="1"/>
        <end position="24"/>
    </location>
</feature>
<dbReference type="STRING" id="351656.Xvie_03802"/>
<keyword evidence="3" id="KW-1185">Reference proteome</keyword>
<organism evidence="2 3">
    <name type="scientific">Xenorhabdus vietnamensis</name>
    <dbReference type="NCBI Taxonomy" id="351656"/>
    <lineage>
        <taxon>Bacteria</taxon>
        <taxon>Pseudomonadati</taxon>
        <taxon>Pseudomonadota</taxon>
        <taxon>Gammaproteobacteria</taxon>
        <taxon>Enterobacterales</taxon>
        <taxon>Morganellaceae</taxon>
        <taxon>Xenorhabdus</taxon>
    </lineage>
</organism>
<dbReference type="OrthoDB" id="6448059at2"/>
<dbReference type="Proteomes" id="UP000194350">
    <property type="component" value="Unassembled WGS sequence"/>
</dbReference>
<reference evidence="2 3" key="1">
    <citation type="submission" date="2016-10" db="EMBL/GenBank/DDBJ databases">
        <title>Systematic genetic and metabolomic analysis of Xenorhabdus and Photorhabdus spp., highlights the requirements for a dual symbiotic and pathogenic life style.</title>
        <authorList>
            <person name="Tobias N.J."/>
            <person name="Wolff H."/>
            <person name="Djahanschiri B."/>
            <person name="Pidot S.J."/>
            <person name="Stinear T.P."/>
            <person name="Ebersberger I."/>
            <person name="Bode H.B."/>
        </authorList>
    </citation>
    <scope>NUCLEOTIDE SEQUENCE [LARGE SCALE GENOMIC DNA]</scope>
    <source>
        <strain evidence="2 3">DSM 22392</strain>
    </source>
</reference>